<dbReference type="EMBL" id="AWUE01015213">
    <property type="protein sequence ID" value="OMO98907.1"/>
    <property type="molecule type" value="Genomic_DNA"/>
</dbReference>
<comment type="caution">
    <text evidence="1">The sequence shown here is derived from an EMBL/GenBank/DDBJ whole genome shotgun (WGS) entry which is preliminary data.</text>
</comment>
<evidence type="ECO:0000313" key="2">
    <source>
        <dbReference type="Proteomes" id="UP000187203"/>
    </source>
</evidence>
<evidence type="ECO:0000313" key="1">
    <source>
        <dbReference type="EMBL" id="OMO98907.1"/>
    </source>
</evidence>
<organism evidence="1 2">
    <name type="scientific">Corchorus olitorius</name>
    <dbReference type="NCBI Taxonomy" id="93759"/>
    <lineage>
        <taxon>Eukaryota</taxon>
        <taxon>Viridiplantae</taxon>
        <taxon>Streptophyta</taxon>
        <taxon>Embryophyta</taxon>
        <taxon>Tracheophyta</taxon>
        <taxon>Spermatophyta</taxon>
        <taxon>Magnoliopsida</taxon>
        <taxon>eudicotyledons</taxon>
        <taxon>Gunneridae</taxon>
        <taxon>Pentapetalae</taxon>
        <taxon>rosids</taxon>
        <taxon>malvids</taxon>
        <taxon>Malvales</taxon>
        <taxon>Malvaceae</taxon>
        <taxon>Grewioideae</taxon>
        <taxon>Apeibeae</taxon>
        <taxon>Corchorus</taxon>
    </lineage>
</organism>
<accession>A0A1R3JW61</accession>
<gene>
    <name evidence="1" type="ORF">COLO4_13634</name>
</gene>
<dbReference type="Proteomes" id="UP000187203">
    <property type="component" value="Unassembled WGS sequence"/>
</dbReference>
<proteinExistence type="predicted"/>
<sequence>MGPRRLRFESLVTNGGGQVAADDEFLEVRV</sequence>
<dbReference type="AlphaFoldDB" id="A0A1R3JW61"/>
<reference evidence="2" key="1">
    <citation type="submission" date="2013-09" db="EMBL/GenBank/DDBJ databases">
        <title>Corchorus olitorius genome sequencing.</title>
        <authorList>
            <person name="Alam M."/>
            <person name="Haque M.S."/>
            <person name="Islam M.S."/>
            <person name="Emdad E.M."/>
            <person name="Islam M.M."/>
            <person name="Ahmed B."/>
            <person name="Halim A."/>
            <person name="Hossen Q.M.M."/>
            <person name="Hossain M.Z."/>
            <person name="Ahmed R."/>
            <person name="Khan M.M."/>
            <person name="Islam R."/>
            <person name="Rashid M.M."/>
            <person name="Khan S.A."/>
            <person name="Rahman M.S."/>
            <person name="Alam M."/>
            <person name="Yahiya A.S."/>
            <person name="Khan M.S."/>
            <person name="Azam M.S."/>
            <person name="Haque T."/>
            <person name="Lashkar M.Z.H."/>
            <person name="Akhand A.I."/>
            <person name="Morshed G."/>
            <person name="Roy S."/>
            <person name="Uddin K.S."/>
            <person name="Rabeya T."/>
            <person name="Hossain A.S."/>
            <person name="Chowdhury A."/>
            <person name="Snigdha A.R."/>
            <person name="Mortoza M.S."/>
            <person name="Matin S.A."/>
            <person name="Hoque S.M.E."/>
            <person name="Islam M.K."/>
            <person name="Roy D.K."/>
            <person name="Haider R."/>
            <person name="Moosa M.M."/>
            <person name="Elias S.M."/>
            <person name="Hasan A.M."/>
            <person name="Jahan S."/>
            <person name="Shafiuddin M."/>
            <person name="Mahmood N."/>
            <person name="Shommy N.S."/>
        </authorList>
    </citation>
    <scope>NUCLEOTIDE SEQUENCE [LARGE SCALE GENOMIC DNA]</scope>
    <source>
        <strain evidence="2">cv. O-4</strain>
    </source>
</reference>
<name>A0A1R3JW61_9ROSI</name>
<keyword evidence="2" id="KW-1185">Reference proteome</keyword>
<protein>
    <submittedName>
        <fullName evidence="1">Uncharacterized protein</fullName>
    </submittedName>
</protein>